<keyword evidence="5" id="KW-1185">Reference proteome</keyword>
<evidence type="ECO:0000256" key="1">
    <source>
        <dbReference type="ARBA" id="ARBA00022729"/>
    </source>
</evidence>
<feature type="chain" id="PRO_5002736599" description="Secretion system C-terminal sorting domain-containing protein" evidence="2">
    <location>
        <begin position="20"/>
        <end position="440"/>
    </location>
</feature>
<feature type="domain" description="Secretion system C-terminal sorting" evidence="3">
    <location>
        <begin position="365"/>
        <end position="439"/>
    </location>
</feature>
<dbReference type="EMBL" id="ABIB01000001">
    <property type="protein sequence ID" value="EDP98337.1"/>
    <property type="molecule type" value="Genomic_DNA"/>
</dbReference>
<dbReference type="PANTHER" id="PTHR44103">
    <property type="entry name" value="PROPROTEIN CONVERTASE P"/>
    <property type="match status" value="1"/>
</dbReference>
<name>A9DKJ1_9FLAO</name>
<dbReference type="SUPFAM" id="SSF69318">
    <property type="entry name" value="Integrin alpha N-terminal domain"/>
    <property type="match status" value="1"/>
</dbReference>
<evidence type="ECO:0000256" key="2">
    <source>
        <dbReference type="SAM" id="SignalP"/>
    </source>
</evidence>
<dbReference type="HOGENOM" id="CLU_600829_0_0_10"/>
<dbReference type="RefSeq" id="WP_007095350.1">
    <property type="nucleotide sequence ID" value="NZ_CP142125.1"/>
</dbReference>
<evidence type="ECO:0000259" key="3">
    <source>
        <dbReference type="Pfam" id="PF18962"/>
    </source>
</evidence>
<dbReference type="InterPro" id="IPR013517">
    <property type="entry name" value="FG-GAP"/>
</dbReference>
<dbReference type="Pfam" id="PF18962">
    <property type="entry name" value="Por_Secre_tail"/>
    <property type="match status" value="1"/>
</dbReference>
<protein>
    <recommendedName>
        <fullName evidence="3">Secretion system C-terminal sorting domain-containing protein</fullName>
    </recommendedName>
</protein>
<dbReference type="eggNOG" id="COG2931">
    <property type="taxonomic scope" value="Bacteria"/>
</dbReference>
<gene>
    <name evidence="4" type="ORF">KAOT1_14007</name>
</gene>
<dbReference type="InterPro" id="IPR026444">
    <property type="entry name" value="Secre_tail"/>
</dbReference>
<evidence type="ECO:0000313" key="4">
    <source>
        <dbReference type="EMBL" id="EDP98337.1"/>
    </source>
</evidence>
<dbReference type="Proteomes" id="UP000002945">
    <property type="component" value="Unassembled WGS sequence"/>
</dbReference>
<proteinExistence type="predicted"/>
<dbReference type="OrthoDB" id="1522652at2"/>
<feature type="signal peptide" evidence="2">
    <location>
        <begin position="1"/>
        <end position="19"/>
    </location>
</feature>
<accession>A9DKJ1</accession>
<dbReference type="InterPro" id="IPR028994">
    <property type="entry name" value="Integrin_alpha_N"/>
</dbReference>
<evidence type="ECO:0000313" key="5">
    <source>
        <dbReference type="Proteomes" id="UP000002945"/>
    </source>
</evidence>
<dbReference type="PANTHER" id="PTHR44103:SF1">
    <property type="entry name" value="PROPROTEIN CONVERTASE P"/>
    <property type="match status" value="1"/>
</dbReference>
<dbReference type="NCBIfam" id="TIGR04183">
    <property type="entry name" value="Por_Secre_tail"/>
    <property type="match status" value="1"/>
</dbReference>
<dbReference type="Pfam" id="PF13517">
    <property type="entry name" value="FG-GAP_3"/>
    <property type="match status" value="1"/>
</dbReference>
<reference evidence="4 5" key="1">
    <citation type="journal article" date="2011" name="J. Bacteriol.">
        <title>Genome sequence of the algicidal bacterium Kordia algicida OT-1.</title>
        <authorList>
            <person name="Lee H.S."/>
            <person name="Kang S.G."/>
            <person name="Kwon K.K."/>
            <person name="Lee J.H."/>
            <person name="Kim S.J."/>
        </authorList>
    </citation>
    <scope>NUCLEOTIDE SEQUENCE [LARGE SCALE GENOMIC DNA]</scope>
    <source>
        <strain evidence="4 5">OT-1</strain>
    </source>
</reference>
<sequence>MKKQLLFLVCVLSTYVLTAQSVFPDTWEFRGIHQNFSGGSTPVAPPGPNPAGLDTAVLPTANGRLSSPVLVDLDGDGDLDMVSGAQDAAGKLYYYENTGSATVPNWVQTALPTLDAISYSPGGNNETKCQFVDIDDDGDYDLFFGSKIDENNFNFNDIHYYENTGTATVPNFVDSTITGIGNQNVANFPSFGFVDLDNDDDLDMVTMGSDSLTYFRNEGTKTMPSFDRKFHLDNPWDMNAGTGVFDRNWPHGDVLTTIPNFYDVDRDGDYDMIFATDVGVIRWIENVGSESAPDFGTYTYQQLTGDLATFDFGQFATISFGDVNGDGVLDAICGAFNPGYFAWFEGVLTSPLSIDERSVVTMNVSPNPVKDILTVQFQNSQINIANLSMYTIAGQVVYNKRAILKDNAVKIDVSKLKAGLYFLKVTRENKETIIKKITVQ</sequence>
<organism evidence="4 5">
    <name type="scientific">Kordia algicida OT-1</name>
    <dbReference type="NCBI Taxonomy" id="391587"/>
    <lineage>
        <taxon>Bacteria</taxon>
        <taxon>Pseudomonadati</taxon>
        <taxon>Bacteroidota</taxon>
        <taxon>Flavobacteriia</taxon>
        <taxon>Flavobacteriales</taxon>
        <taxon>Flavobacteriaceae</taxon>
        <taxon>Kordia</taxon>
    </lineage>
</organism>
<dbReference type="STRING" id="391587.KAOT1_14007"/>
<keyword evidence="1 2" id="KW-0732">Signal</keyword>
<dbReference type="AlphaFoldDB" id="A9DKJ1"/>
<comment type="caution">
    <text evidence="4">The sequence shown here is derived from an EMBL/GenBank/DDBJ whole genome shotgun (WGS) entry which is preliminary data.</text>
</comment>